<feature type="compositionally biased region" description="Low complexity" evidence="1">
    <location>
        <begin position="143"/>
        <end position="169"/>
    </location>
</feature>
<organism evidence="2 3">
    <name type="scientific">Lactarius akahatsu</name>
    <dbReference type="NCBI Taxonomy" id="416441"/>
    <lineage>
        <taxon>Eukaryota</taxon>
        <taxon>Fungi</taxon>
        <taxon>Dikarya</taxon>
        <taxon>Basidiomycota</taxon>
        <taxon>Agaricomycotina</taxon>
        <taxon>Agaricomycetes</taxon>
        <taxon>Russulales</taxon>
        <taxon>Russulaceae</taxon>
        <taxon>Lactarius</taxon>
    </lineage>
</organism>
<evidence type="ECO:0000313" key="3">
    <source>
        <dbReference type="Proteomes" id="UP001201163"/>
    </source>
</evidence>
<gene>
    <name evidence="2" type="ORF">EDB92DRAFT_1934262</name>
</gene>
<dbReference type="PANTHER" id="PTHR34883:SF15">
    <property type="entry name" value="EXTRACELLULAR SERINE-RICH PROTEIN"/>
    <property type="match status" value="1"/>
</dbReference>
<accession>A0AAD4QEX4</accession>
<dbReference type="AlphaFoldDB" id="A0AAD4QEX4"/>
<protein>
    <recommendedName>
        <fullName evidence="4">Extracellular serine-rich protein</fullName>
    </recommendedName>
</protein>
<dbReference type="SUPFAM" id="SSF49503">
    <property type="entry name" value="Cupredoxins"/>
    <property type="match status" value="1"/>
</dbReference>
<evidence type="ECO:0008006" key="4">
    <source>
        <dbReference type="Google" id="ProtNLM"/>
    </source>
</evidence>
<evidence type="ECO:0000313" key="2">
    <source>
        <dbReference type="EMBL" id="KAH8994433.1"/>
    </source>
</evidence>
<reference evidence="2" key="1">
    <citation type="submission" date="2022-01" db="EMBL/GenBank/DDBJ databases">
        <title>Comparative genomics reveals a dynamic genome evolution in the ectomycorrhizal milk-cap (Lactarius) mushrooms.</title>
        <authorList>
            <consortium name="DOE Joint Genome Institute"/>
            <person name="Lebreton A."/>
            <person name="Tang N."/>
            <person name="Kuo A."/>
            <person name="LaButti K."/>
            <person name="Drula E."/>
            <person name="Barry K."/>
            <person name="Clum A."/>
            <person name="Lipzen A."/>
            <person name="Mousain D."/>
            <person name="Ng V."/>
            <person name="Wang R."/>
            <person name="Wang X."/>
            <person name="Dai Y."/>
            <person name="Henrissat B."/>
            <person name="Grigoriev I.V."/>
            <person name="Guerin-Laguette A."/>
            <person name="Yu F."/>
            <person name="Martin F.M."/>
        </authorList>
    </citation>
    <scope>NUCLEOTIDE SEQUENCE</scope>
    <source>
        <strain evidence="2">QP</strain>
    </source>
</reference>
<sequence>MSILTWLSSWYELPVHVHAVAVLASVYLTVAETIVVTVGGNTTGDGTTTFTPQQIVAKRGDIVTFNYGLPPSTAFNSGFRNTTPGAPGSILTVPILEQNENHTFWFFDYNTCGQGGVGVINNNESSTETLAGFVRNAIRLNGTNSSDTTSGTTTSSRTSTSATTSSSVPKSSSAAERAFAIGAVGVVPLFIACLFV</sequence>
<dbReference type="InterPro" id="IPR052953">
    <property type="entry name" value="Ser-rich/MCO-related"/>
</dbReference>
<evidence type="ECO:0000256" key="1">
    <source>
        <dbReference type="SAM" id="MobiDB-lite"/>
    </source>
</evidence>
<proteinExistence type="predicted"/>
<feature type="region of interest" description="Disordered" evidence="1">
    <location>
        <begin position="142"/>
        <end position="169"/>
    </location>
</feature>
<name>A0AAD4QEX4_9AGAM</name>
<dbReference type="Proteomes" id="UP001201163">
    <property type="component" value="Unassembled WGS sequence"/>
</dbReference>
<dbReference type="EMBL" id="JAKELL010000014">
    <property type="protein sequence ID" value="KAH8994433.1"/>
    <property type="molecule type" value="Genomic_DNA"/>
</dbReference>
<keyword evidence="3" id="KW-1185">Reference proteome</keyword>
<dbReference type="InterPro" id="IPR008972">
    <property type="entry name" value="Cupredoxin"/>
</dbReference>
<comment type="caution">
    <text evidence="2">The sequence shown here is derived from an EMBL/GenBank/DDBJ whole genome shotgun (WGS) entry which is preliminary data.</text>
</comment>
<dbReference type="PANTHER" id="PTHR34883">
    <property type="entry name" value="SERINE-RICH PROTEIN, PUTATIVE-RELATED-RELATED"/>
    <property type="match status" value="1"/>
</dbReference>